<dbReference type="OrthoDB" id="27483at2759"/>
<dbReference type="EMBL" id="ML994614">
    <property type="protein sequence ID" value="KAF2192855.1"/>
    <property type="molecule type" value="Genomic_DNA"/>
</dbReference>
<evidence type="ECO:0000313" key="1">
    <source>
        <dbReference type="EMBL" id="KAF2192855.1"/>
    </source>
</evidence>
<name>A0A6A6ENU3_9PEZI</name>
<evidence type="ECO:0000313" key="2">
    <source>
        <dbReference type="Proteomes" id="UP000800200"/>
    </source>
</evidence>
<organism evidence="1 2">
    <name type="scientific">Zopfia rhizophila CBS 207.26</name>
    <dbReference type="NCBI Taxonomy" id="1314779"/>
    <lineage>
        <taxon>Eukaryota</taxon>
        <taxon>Fungi</taxon>
        <taxon>Dikarya</taxon>
        <taxon>Ascomycota</taxon>
        <taxon>Pezizomycotina</taxon>
        <taxon>Dothideomycetes</taxon>
        <taxon>Dothideomycetes incertae sedis</taxon>
        <taxon>Zopfiaceae</taxon>
        <taxon>Zopfia</taxon>
    </lineage>
</organism>
<dbReference type="AlphaFoldDB" id="A0A6A6ENU3"/>
<keyword evidence="2" id="KW-1185">Reference proteome</keyword>
<dbReference type="Proteomes" id="UP000800200">
    <property type="component" value="Unassembled WGS sequence"/>
</dbReference>
<proteinExistence type="predicted"/>
<accession>A0A6A6ENU3</accession>
<gene>
    <name evidence="1" type="ORF">K469DRAFT_714867</name>
</gene>
<reference evidence="1" key="1">
    <citation type="journal article" date="2020" name="Stud. Mycol.">
        <title>101 Dothideomycetes genomes: a test case for predicting lifestyles and emergence of pathogens.</title>
        <authorList>
            <person name="Haridas S."/>
            <person name="Albert R."/>
            <person name="Binder M."/>
            <person name="Bloem J."/>
            <person name="Labutti K."/>
            <person name="Salamov A."/>
            <person name="Andreopoulos B."/>
            <person name="Baker S."/>
            <person name="Barry K."/>
            <person name="Bills G."/>
            <person name="Bluhm B."/>
            <person name="Cannon C."/>
            <person name="Castanera R."/>
            <person name="Culley D."/>
            <person name="Daum C."/>
            <person name="Ezra D."/>
            <person name="Gonzalez J."/>
            <person name="Henrissat B."/>
            <person name="Kuo A."/>
            <person name="Liang C."/>
            <person name="Lipzen A."/>
            <person name="Lutzoni F."/>
            <person name="Magnuson J."/>
            <person name="Mondo S."/>
            <person name="Nolan M."/>
            <person name="Ohm R."/>
            <person name="Pangilinan J."/>
            <person name="Park H.-J."/>
            <person name="Ramirez L."/>
            <person name="Alfaro M."/>
            <person name="Sun H."/>
            <person name="Tritt A."/>
            <person name="Yoshinaga Y."/>
            <person name="Zwiers L.-H."/>
            <person name="Turgeon B."/>
            <person name="Goodwin S."/>
            <person name="Spatafora J."/>
            <person name="Crous P."/>
            <person name="Grigoriev I."/>
        </authorList>
    </citation>
    <scope>NUCLEOTIDE SEQUENCE</scope>
    <source>
        <strain evidence="1">CBS 207.26</strain>
    </source>
</reference>
<protein>
    <submittedName>
        <fullName evidence="1">Uncharacterized protein</fullName>
    </submittedName>
</protein>
<sequence>MDEPYRKATKLDPTAFSGDFCPYELGIVDAIAQAPLPNAPVLKKYYGIIAVLYKMNVILPKGRIPQDWELIYLQAFSAPSRLFKPHVDTPRSDTQFGSPCCLSPMPPRGRPTCGSSPRPFYELRLFWTLQLYSNQAIGLEPMDVD</sequence>